<dbReference type="InterPro" id="IPR008673">
    <property type="entry name" value="MAGP"/>
</dbReference>
<keyword evidence="9" id="KW-1185">Reference proteome</keyword>
<evidence type="ECO:0008006" key="10">
    <source>
        <dbReference type="Google" id="ProtNLM"/>
    </source>
</evidence>
<protein>
    <recommendedName>
        <fullName evidence="10">Microfibril associated protein 2</fullName>
    </recommendedName>
</protein>
<evidence type="ECO:0000313" key="8">
    <source>
        <dbReference type="Ensembl" id="ENSMALP00000026854.1"/>
    </source>
</evidence>
<evidence type="ECO:0000256" key="3">
    <source>
        <dbReference type="ARBA" id="ARBA00022525"/>
    </source>
</evidence>
<dbReference type="AlphaFoldDB" id="A0A3Q3K0I1"/>
<comment type="similarity">
    <text evidence="2">Belongs to the MFAP family.</text>
</comment>
<dbReference type="PANTHER" id="PTHR16485:SF3">
    <property type="entry name" value="MICROFIBRILLAR-ASSOCIATED PROTEIN 2"/>
    <property type="match status" value="1"/>
</dbReference>
<dbReference type="GO" id="GO:0001527">
    <property type="term" value="C:microfibril"/>
    <property type="evidence" value="ECO:0007669"/>
    <property type="project" value="InterPro"/>
</dbReference>
<organism evidence="8 9">
    <name type="scientific">Monopterus albus</name>
    <name type="common">Swamp eel</name>
    <dbReference type="NCBI Taxonomy" id="43700"/>
    <lineage>
        <taxon>Eukaryota</taxon>
        <taxon>Metazoa</taxon>
        <taxon>Chordata</taxon>
        <taxon>Craniata</taxon>
        <taxon>Vertebrata</taxon>
        <taxon>Euteleostomi</taxon>
        <taxon>Actinopterygii</taxon>
        <taxon>Neopterygii</taxon>
        <taxon>Teleostei</taxon>
        <taxon>Neoteleostei</taxon>
        <taxon>Acanthomorphata</taxon>
        <taxon>Anabantaria</taxon>
        <taxon>Synbranchiformes</taxon>
        <taxon>Synbranchidae</taxon>
        <taxon>Monopterus</taxon>
    </lineage>
</organism>
<reference evidence="8" key="1">
    <citation type="submission" date="2025-08" db="UniProtKB">
        <authorList>
            <consortium name="Ensembl"/>
        </authorList>
    </citation>
    <scope>IDENTIFICATION</scope>
</reference>
<dbReference type="Ensembl" id="ENSMALT00000027348.1">
    <property type="protein sequence ID" value="ENSMALP00000026854.1"/>
    <property type="gene ID" value="ENSMALG00000018627.1"/>
</dbReference>
<accession>A0A3Q3K0I1</accession>
<evidence type="ECO:0000256" key="6">
    <source>
        <dbReference type="ARBA" id="ARBA00023157"/>
    </source>
</evidence>
<evidence type="ECO:0000313" key="9">
    <source>
        <dbReference type="Proteomes" id="UP000261600"/>
    </source>
</evidence>
<keyword evidence="3" id="KW-0964">Secreted</keyword>
<sequence length="145" mass="16284">VTMRGLLLICMPGNCTVFKIKDLYCQFTIFMFSFVNPFSMCISDFELEAEPTEPGPLDCREEQYPCTRLYSVHKPCKQCLNNLCFYSLRRVYVINKEICMRTVCAHEELLRADLCRDQFSHCGVAALSGQCASLGGSCGKSCGAC</sequence>
<evidence type="ECO:0000256" key="5">
    <source>
        <dbReference type="ARBA" id="ARBA00022729"/>
    </source>
</evidence>
<evidence type="ECO:0000256" key="2">
    <source>
        <dbReference type="ARBA" id="ARBA00005317"/>
    </source>
</evidence>
<dbReference type="GO" id="GO:0048048">
    <property type="term" value="P:embryonic eye morphogenesis"/>
    <property type="evidence" value="ECO:0007669"/>
    <property type="project" value="TreeGrafter"/>
</dbReference>
<dbReference type="STRING" id="43700.ENSMALP00000026854"/>
<proteinExistence type="inferred from homology"/>
<evidence type="ECO:0000256" key="7">
    <source>
        <dbReference type="ARBA" id="ARBA00023180"/>
    </source>
</evidence>
<keyword evidence="5" id="KW-0732">Signal</keyword>
<dbReference type="PANTHER" id="PTHR16485">
    <property type="entry name" value="MICROFIBRILLAR-ASSOCIATED PROTEIN 2"/>
    <property type="match status" value="1"/>
</dbReference>
<evidence type="ECO:0000256" key="4">
    <source>
        <dbReference type="ARBA" id="ARBA00022530"/>
    </source>
</evidence>
<keyword evidence="4" id="KW-0272">Extracellular matrix</keyword>
<keyword evidence="7" id="KW-0325">Glycoprotein</keyword>
<comment type="subcellular location">
    <subcellularLocation>
        <location evidence="1">Secreted</location>
        <location evidence="1">Extracellular space</location>
        <location evidence="1">Extracellular matrix</location>
    </subcellularLocation>
</comment>
<evidence type="ECO:0000256" key="1">
    <source>
        <dbReference type="ARBA" id="ARBA00004498"/>
    </source>
</evidence>
<keyword evidence="6" id="KW-1015">Disulfide bond</keyword>
<reference evidence="8" key="2">
    <citation type="submission" date="2025-09" db="UniProtKB">
        <authorList>
            <consortium name="Ensembl"/>
        </authorList>
    </citation>
    <scope>IDENTIFICATION</scope>
</reference>
<dbReference type="Proteomes" id="UP000261600">
    <property type="component" value="Unplaced"/>
</dbReference>
<name>A0A3Q3K0I1_MONAL</name>
<dbReference type="Pfam" id="PF05507">
    <property type="entry name" value="MAGP"/>
    <property type="match status" value="1"/>
</dbReference>